<reference evidence="2 3" key="1">
    <citation type="journal article" date="2017" name="Environ. Microbiol.">
        <title>Decay of the glycolytic pathway and adaptation to intranuclear parasitism within Enterocytozoonidae microsporidia.</title>
        <authorList>
            <person name="Wiredu Boakye D."/>
            <person name="Jaroenlak P."/>
            <person name="Prachumwat A."/>
            <person name="Williams T.A."/>
            <person name="Bateman K.S."/>
            <person name="Itsathitphaisarn O."/>
            <person name="Sritunyalucksana K."/>
            <person name="Paszkiewicz K.H."/>
            <person name="Moore K.A."/>
            <person name="Stentiford G.D."/>
            <person name="Williams B.A."/>
        </authorList>
    </citation>
    <scope>NUCLEOTIDE SEQUENCE [LARGE SCALE GENOMIC DNA]</scope>
    <source>
        <strain evidence="2 3">GB1</strain>
    </source>
</reference>
<name>A0A1Y1S4V4_9MICR</name>
<accession>A0A1Y1S4V4</accession>
<evidence type="ECO:0000256" key="1">
    <source>
        <dbReference type="SAM" id="Phobius"/>
    </source>
</evidence>
<keyword evidence="3" id="KW-1185">Reference proteome</keyword>
<keyword evidence="1" id="KW-1133">Transmembrane helix</keyword>
<evidence type="ECO:0000313" key="3">
    <source>
        <dbReference type="Proteomes" id="UP000192639"/>
    </source>
</evidence>
<organism evidence="2 3">
    <name type="scientific">Enterospora canceri</name>
    <dbReference type="NCBI Taxonomy" id="1081671"/>
    <lineage>
        <taxon>Eukaryota</taxon>
        <taxon>Fungi</taxon>
        <taxon>Fungi incertae sedis</taxon>
        <taxon>Microsporidia</taxon>
        <taxon>Enterocytozoonidae</taxon>
        <taxon>Enterospora</taxon>
    </lineage>
</organism>
<keyword evidence="1" id="KW-0472">Membrane</keyword>
<sequence length="68" mass="8666">MVMQFNIFLYQYFHEKPYSFLYELLFYYVYSTYKRCIFVCSIRFLYNDIIMLMLYNTIYYLLNIKNIL</sequence>
<dbReference type="AlphaFoldDB" id="A0A1Y1S4V4"/>
<dbReference type="EMBL" id="LWDP01000086">
    <property type="protein sequence ID" value="ORD93421.1"/>
    <property type="molecule type" value="Genomic_DNA"/>
</dbReference>
<dbReference type="Proteomes" id="UP000192639">
    <property type="component" value="Unassembled WGS sequence"/>
</dbReference>
<dbReference type="VEuPathDB" id="MicrosporidiaDB:ECANGB1_2272"/>
<feature type="transmembrane region" description="Helical" evidence="1">
    <location>
        <begin position="44"/>
        <end position="62"/>
    </location>
</feature>
<protein>
    <submittedName>
        <fullName evidence="2">Uncharacterized protein</fullName>
    </submittedName>
</protein>
<gene>
    <name evidence="2" type="ORF">ECANGB1_2272</name>
</gene>
<proteinExistence type="predicted"/>
<evidence type="ECO:0000313" key="2">
    <source>
        <dbReference type="EMBL" id="ORD93421.1"/>
    </source>
</evidence>
<comment type="caution">
    <text evidence="2">The sequence shown here is derived from an EMBL/GenBank/DDBJ whole genome shotgun (WGS) entry which is preliminary data.</text>
</comment>
<keyword evidence="1" id="KW-0812">Transmembrane</keyword>